<reference evidence="2 3" key="1">
    <citation type="journal article" date="2023" name="Elife">
        <title>Identification of key yeast species and microbe-microbe interactions impacting larval growth of Drosophila in the wild.</title>
        <authorList>
            <person name="Mure A."/>
            <person name="Sugiura Y."/>
            <person name="Maeda R."/>
            <person name="Honda K."/>
            <person name="Sakurai N."/>
            <person name="Takahashi Y."/>
            <person name="Watada M."/>
            <person name="Katoh T."/>
            <person name="Gotoh A."/>
            <person name="Gotoh Y."/>
            <person name="Taniguchi I."/>
            <person name="Nakamura K."/>
            <person name="Hayashi T."/>
            <person name="Katayama T."/>
            <person name="Uemura T."/>
            <person name="Hattori Y."/>
        </authorList>
    </citation>
    <scope>NUCLEOTIDE SEQUENCE [LARGE SCALE GENOMIC DNA]</scope>
    <source>
        <strain evidence="2 3">SC-9</strain>
    </source>
</reference>
<dbReference type="Pfam" id="PF08539">
    <property type="entry name" value="HbrB"/>
    <property type="match status" value="2"/>
</dbReference>
<feature type="region of interest" description="Disordered" evidence="1">
    <location>
        <begin position="471"/>
        <end position="492"/>
    </location>
</feature>
<dbReference type="AlphaFoldDB" id="A0AAV5QUX3"/>
<dbReference type="PANTHER" id="PTHR32428">
    <property type="entry name" value="TARGET OF RAPAMYCIN COMPLEX 2 SUBUNIT BIT61-RELATED"/>
    <property type="match status" value="1"/>
</dbReference>
<dbReference type="EMBL" id="BTFZ01000020">
    <property type="protein sequence ID" value="GMM38599.1"/>
    <property type="molecule type" value="Genomic_DNA"/>
</dbReference>
<protein>
    <submittedName>
        <fullName evidence="2">Bit61 protein</fullName>
    </submittedName>
</protein>
<dbReference type="GeneID" id="90076587"/>
<feature type="region of interest" description="Disordered" evidence="1">
    <location>
        <begin position="1"/>
        <end position="52"/>
    </location>
</feature>
<gene>
    <name evidence="2" type="ORF">DASC09_059380</name>
</gene>
<dbReference type="RefSeq" id="XP_064855594.1">
    <property type="nucleotide sequence ID" value="XM_064999522.1"/>
</dbReference>
<dbReference type="PANTHER" id="PTHR32428:SF2">
    <property type="entry name" value="TARGET OF RAPAMYCIN COMPLEX 2 SUBUNIT BIT61-RELATED"/>
    <property type="match status" value="1"/>
</dbReference>
<dbReference type="GO" id="GO:0038203">
    <property type="term" value="P:TORC2 signaling"/>
    <property type="evidence" value="ECO:0007669"/>
    <property type="project" value="TreeGrafter"/>
</dbReference>
<proteinExistence type="predicted"/>
<dbReference type="InterPro" id="IPR013745">
    <property type="entry name" value="Bit61/PRR5"/>
</dbReference>
<dbReference type="GO" id="GO:0031932">
    <property type="term" value="C:TORC2 complex"/>
    <property type="evidence" value="ECO:0007669"/>
    <property type="project" value="TreeGrafter"/>
</dbReference>
<feature type="compositionally biased region" description="Low complexity" evidence="1">
    <location>
        <begin position="1"/>
        <end position="12"/>
    </location>
</feature>
<evidence type="ECO:0000313" key="2">
    <source>
        <dbReference type="EMBL" id="GMM38599.1"/>
    </source>
</evidence>
<name>A0AAV5QUX3_9ASCO</name>
<sequence length="646" mass="72341">MSQRQQRQQVSQNTINFQTSGISTSEKNDNMSGMNRINSNHIKSPSIPGDQPAQKYNNVFPNQQAERLSLFRTKTENYQSALGINFESSKKAADSPNLSTYTMSPNADTGDHGFQPISRSNTFDFYKNSNNSDSSITPSFLNVGSTLNASISNLTFSPLSTTRTNASEGIVISPGLKEKTTPLEKARLFAQKASGKSSRDSFFPKRRTSNTDDAESILKGKAKLLQAGSSSKAKHDHKKNILPEFASLSKPRVPSASDGSSRRSSSENRRIPTTINELSDSTTIRNFSHHSHHHLKLKSRRDGVPNVLSSSSSNSKFISDFPALYSFHPSANTTSTNEVLRIVTNLEAEILSQPLTETKKNEYIDRLLHLLYSCVLPLFKGEILSTPIEDLNKLVEIYLMLRINNNDVEKELNDINLDSGDVSTSSDAKVIVKEFQDFIKVGISLMENQSNIDNVTHKYSRLNRFGGRFNHDSSSSTTLDSNSSVSSSSESQSCSRNSYEIENKVAALWDFFLHDILSYLEAIFLPLQMEFEGSGLILNNPAIAHSFWSQLLVSDDENMVRRYLLLVFRDSIIIPMVEKLGNVTNFFAEYHGNNISTEDVWRNDDFYAQKLCLLRCFGILSTTQAKDYNQKVVEGLLDIMKQQTRI</sequence>
<organism evidence="2 3">
    <name type="scientific">Saccharomycopsis crataegensis</name>
    <dbReference type="NCBI Taxonomy" id="43959"/>
    <lineage>
        <taxon>Eukaryota</taxon>
        <taxon>Fungi</taxon>
        <taxon>Dikarya</taxon>
        <taxon>Ascomycota</taxon>
        <taxon>Saccharomycotina</taxon>
        <taxon>Saccharomycetes</taxon>
        <taxon>Saccharomycopsidaceae</taxon>
        <taxon>Saccharomycopsis</taxon>
    </lineage>
</organism>
<feature type="compositionally biased region" description="Low complexity" evidence="1">
    <location>
        <begin position="473"/>
        <end position="492"/>
    </location>
</feature>
<keyword evidence="3" id="KW-1185">Reference proteome</keyword>
<accession>A0AAV5QUX3</accession>
<comment type="caution">
    <text evidence="2">The sequence shown here is derived from an EMBL/GenBank/DDBJ whole genome shotgun (WGS) entry which is preliminary data.</text>
</comment>
<feature type="compositionally biased region" description="Polar residues" evidence="1">
    <location>
        <begin position="13"/>
        <end position="43"/>
    </location>
</feature>
<feature type="compositionally biased region" description="Basic and acidic residues" evidence="1">
    <location>
        <begin position="260"/>
        <end position="270"/>
    </location>
</feature>
<evidence type="ECO:0000256" key="1">
    <source>
        <dbReference type="SAM" id="MobiDB-lite"/>
    </source>
</evidence>
<dbReference type="Proteomes" id="UP001360560">
    <property type="component" value="Unassembled WGS sequence"/>
</dbReference>
<feature type="compositionally biased region" description="Polar residues" evidence="1">
    <location>
        <begin position="271"/>
        <end position="284"/>
    </location>
</feature>
<feature type="region of interest" description="Disordered" evidence="1">
    <location>
        <begin position="189"/>
        <end position="284"/>
    </location>
</feature>
<evidence type="ECO:0000313" key="3">
    <source>
        <dbReference type="Proteomes" id="UP001360560"/>
    </source>
</evidence>